<dbReference type="CDD" id="cd00118">
    <property type="entry name" value="LysM"/>
    <property type="match status" value="1"/>
</dbReference>
<dbReference type="PANTHER" id="PTHR34700:SF4">
    <property type="entry name" value="PHAGE-LIKE ELEMENT PBSX PROTEIN XKDP"/>
    <property type="match status" value="1"/>
</dbReference>
<evidence type="ECO:0000313" key="5">
    <source>
        <dbReference type="EMBL" id="MFC1433666.1"/>
    </source>
</evidence>
<protein>
    <submittedName>
        <fullName evidence="5">Transglycosylase family protein</fullName>
    </submittedName>
</protein>
<reference evidence="5 6" key="1">
    <citation type="submission" date="2024-09" db="EMBL/GenBank/DDBJ databases">
        <authorList>
            <person name="Lee S.D."/>
        </authorList>
    </citation>
    <scope>NUCLEOTIDE SEQUENCE [LARGE SCALE GENOMIC DNA]</scope>
    <source>
        <strain evidence="5 6">N1-3</strain>
    </source>
</reference>
<dbReference type="Pfam" id="PF06737">
    <property type="entry name" value="Transglycosylas"/>
    <property type="match status" value="1"/>
</dbReference>
<comment type="caution">
    <text evidence="5">The sequence shown here is derived from an EMBL/GenBank/DDBJ whole genome shotgun (WGS) entry which is preliminary data.</text>
</comment>
<dbReference type="InterPro" id="IPR036779">
    <property type="entry name" value="LysM_dom_sf"/>
</dbReference>
<evidence type="ECO:0000256" key="3">
    <source>
        <dbReference type="SAM" id="MobiDB-lite"/>
    </source>
</evidence>
<gene>
    <name evidence="5" type="ORF">ACEZDB_23745</name>
</gene>
<dbReference type="InterPro" id="IPR010618">
    <property type="entry name" value="RPF"/>
</dbReference>
<evidence type="ECO:0000259" key="4">
    <source>
        <dbReference type="PROSITE" id="PS51782"/>
    </source>
</evidence>
<dbReference type="Gene3D" id="1.10.530.10">
    <property type="match status" value="1"/>
</dbReference>
<dbReference type="SUPFAM" id="SSF53955">
    <property type="entry name" value="Lysozyme-like"/>
    <property type="match status" value="1"/>
</dbReference>
<feature type="region of interest" description="Disordered" evidence="3">
    <location>
        <begin position="123"/>
        <end position="173"/>
    </location>
</feature>
<name>A0ABV6X5X3_9ACTN</name>
<dbReference type="PANTHER" id="PTHR34700">
    <property type="entry name" value="POTASSIUM BINDING PROTEIN KBP"/>
    <property type="match status" value="1"/>
</dbReference>
<evidence type="ECO:0000313" key="6">
    <source>
        <dbReference type="Proteomes" id="UP001592530"/>
    </source>
</evidence>
<feature type="domain" description="LysM" evidence="4">
    <location>
        <begin position="174"/>
        <end position="221"/>
    </location>
</feature>
<dbReference type="RefSeq" id="WP_380555816.1">
    <property type="nucleotide sequence ID" value="NZ_JBHEZY010000010.1"/>
</dbReference>
<dbReference type="EMBL" id="JBHEZY010000010">
    <property type="protein sequence ID" value="MFC1433666.1"/>
    <property type="molecule type" value="Genomic_DNA"/>
</dbReference>
<sequence length="222" mass="21845">MNLRHATSTLTAAAVSSRRNRLRAVLAVGAVAAVPVVGLVTATGASAADSSTWNAVASCESTNDWSANTGNGFYGGLQFTPSTWAAYGGTAYASSADQATQGQQIAVAENVLASQGPGAWPVCGPQAGLTAGGTPASTDTTSNTSTTTQDSTTSTGTAAPSTDTATPVTTTGGGSYTVQAGDTLGAIAAAHGTTWQDLYAANQTTIGADADTIYPGQTLTIG</sequence>
<dbReference type="Gene3D" id="3.10.350.10">
    <property type="entry name" value="LysM domain"/>
    <property type="match status" value="1"/>
</dbReference>
<evidence type="ECO:0000256" key="2">
    <source>
        <dbReference type="ARBA" id="ARBA00022801"/>
    </source>
</evidence>
<proteinExistence type="inferred from homology"/>
<dbReference type="PROSITE" id="PS51782">
    <property type="entry name" value="LYSM"/>
    <property type="match status" value="1"/>
</dbReference>
<accession>A0ABV6X5X3</accession>
<dbReference type="SUPFAM" id="SSF54106">
    <property type="entry name" value="LysM domain"/>
    <property type="match status" value="1"/>
</dbReference>
<feature type="compositionally biased region" description="Low complexity" evidence="3">
    <location>
        <begin position="137"/>
        <end position="170"/>
    </location>
</feature>
<organism evidence="5 6">
    <name type="scientific">Streptacidiphilus alkalitolerans</name>
    <dbReference type="NCBI Taxonomy" id="3342712"/>
    <lineage>
        <taxon>Bacteria</taxon>
        <taxon>Bacillati</taxon>
        <taxon>Actinomycetota</taxon>
        <taxon>Actinomycetes</taxon>
        <taxon>Kitasatosporales</taxon>
        <taxon>Streptomycetaceae</taxon>
        <taxon>Streptacidiphilus</taxon>
    </lineage>
</organism>
<dbReference type="InterPro" id="IPR018392">
    <property type="entry name" value="LysM"/>
</dbReference>
<dbReference type="SMART" id="SM00257">
    <property type="entry name" value="LysM"/>
    <property type="match status" value="1"/>
</dbReference>
<evidence type="ECO:0000256" key="1">
    <source>
        <dbReference type="ARBA" id="ARBA00010830"/>
    </source>
</evidence>
<dbReference type="InterPro" id="IPR023346">
    <property type="entry name" value="Lysozyme-like_dom_sf"/>
</dbReference>
<dbReference type="Pfam" id="PF01476">
    <property type="entry name" value="LysM"/>
    <property type="match status" value="1"/>
</dbReference>
<dbReference type="CDD" id="cd13925">
    <property type="entry name" value="RPF"/>
    <property type="match status" value="1"/>
</dbReference>
<comment type="similarity">
    <text evidence="1">Belongs to the transglycosylase family. Rpf subfamily.</text>
</comment>
<keyword evidence="2" id="KW-0378">Hydrolase</keyword>
<dbReference type="InterPro" id="IPR052196">
    <property type="entry name" value="Bact_Kbp"/>
</dbReference>
<dbReference type="Proteomes" id="UP001592530">
    <property type="component" value="Unassembled WGS sequence"/>
</dbReference>